<keyword evidence="3" id="KW-0732">Signal</keyword>
<dbReference type="OrthoDB" id="10017443at2759"/>
<dbReference type="PANTHER" id="PTHR31386">
    <property type="entry name" value="UNCHARACTERIZED PROTEIN KIAA2013"/>
    <property type="match status" value="1"/>
</dbReference>
<dbReference type="InterPro" id="IPR018795">
    <property type="entry name" value="K2013-like"/>
</dbReference>
<comment type="caution">
    <text evidence="8">The sequence shown here is derived from an EMBL/GenBank/DDBJ whole genome shotgun (WGS) entry which is preliminary data.</text>
</comment>
<evidence type="ECO:0000256" key="4">
    <source>
        <dbReference type="ARBA" id="ARBA00022989"/>
    </source>
</evidence>
<reference evidence="8 9" key="1">
    <citation type="journal article" date="2018" name="Gigascience">
        <title>Genomes of trombidid mites reveal novel predicted allergens and laterally-transferred genes associated with secondary metabolism.</title>
        <authorList>
            <person name="Dong X."/>
            <person name="Chaisiri K."/>
            <person name="Xia D."/>
            <person name="Armstrong S.D."/>
            <person name="Fang Y."/>
            <person name="Donnelly M.J."/>
            <person name="Kadowaki T."/>
            <person name="McGarry J.W."/>
            <person name="Darby A.C."/>
            <person name="Makepeace B.L."/>
        </authorList>
    </citation>
    <scope>NUCLEOTIDE SEQUENCE [LARGE SCALE GENOMIC DNA]</scope>
    <source>
        <strain evidence="8">UoL-UT</strain>
    </source>
</reference>
<evidence type="ECO:0000313" key="9">
    <source>
        <dbReference type="Proteomes" id="UP000288716"/>
    </source>
</evidence>
<evidence type="ECO:0000256" key="3">
    <source>
        <dbReference type="ARBA" id="ARBA00022729"/>
    </source>
</evidence>
<evidence type="ECO:0000313" key="8">
    <source>
        <dbReference type="EMBL" id="RWS22779.1"/>
    </source>
</evidence>
<dbReference type="VEuPathDB" id="VectorBase:LDEU009262"/>
<evidence type="ECO:0000256" key="7">
    <source>
        <dbReference type="SAM" id="Phobius"/>
    </source>
</evidence>
<dbReference type="PANTHER" id="PTHR31386:SF2">
    <property type="entry name" value="SIMILAR TO RIKEN CDNA 2510039O18"/>
    <property type="match status" value="1"/>
</dbReference>
<evidence type="ECO:0000256" key="6">
    <source>
        <dbReference type="ARBA" id="ARBA00023180"/>
    </source>
</evidence>
<dbReference type="STRING" id="299467.A0A443S5H4"/>
<dbReference type="Proteomes" id="UP000288716">
    <property type="component" value="Unassembled WGS sequence"/>
</dbReference>
<sequence>MSPLTLRKDHSSAWRNIWQSGFGISYSKADGFLNGDVINATLYYILSHKSAFADDRDVLTPVSATKDSKTYSLLSRPDSCYHGHSTIQASSLWSDLDSVQNVNKIVSLWLLTLENQGCHNLVEAGAEGTMQALILSLGPFQFTKFHVKFNAQPRDLHRDYFIRRLRYGNTSLNISVTLGDDNKASISVSVDQNEEKKRVFACDGGCLDSPVELSPQPQIFPVKLTEPPTAILYITFDKTRLEEFKHSLHVKEVAVAPAHEHNLIALHRHGHQLGGLPALFWVSIVFLIVVFHLFLIKLIYNEYCGGSSSAPTSERVRYAV</sequence>
<name>A0A443S5H4_9ACAR</name>
<dbReference type="GO" id="GO:0016020">
    <property type="term" value="C:membrane"/>
    <property type="evidence" value="ECO:0007669"/>
    <property type="project" value="UniProtKB-SubCell"/>
</dbReference>
<keyword evidence="4 7" id="KW-1133">Transmembrane helix</keyword>
<keyword evidence="5 7" id="KW-0472">Membrane</keyword>
<accession>A0A443S5H4</accession>
<organism evidence="8 9">
    <name type="scientific">Leptotrombidium deliense</name>
    <dbReference type="NCBI Taxonomy" id="299467"/>
    <lineage>
        <taxon>Eukaryota</taxon>
        <taxon>Metazoa</taxon>
        <taxon>Ecdysozoa</taxon>
        <taxon>Arthropoda</taxon>
        <taxon>Chelicerata</taxon>
        <taxon>Arachnida</taxon>
        <taxon>Acari</taxon>
        <taxon>Acariformes</taxon>
        <taxon>Trombidiformes</taxon>
        <taxon>Prostigmata</taxon>
        <taxon>Anystina</taxon>
        <taxon>Parasitengona</taxon>
        <taxon>Trombiculoidea</taxon>
        <taxon>Trombiculidae</taxon>
        <taxon>Leptotrombidium</taxon>
    </lineage>
</organism>
<evidence type="ECO:0000256" key="1">
    <source>
        <dbReference type="ARBA" id="ARBA00004479"/>
    </source>
</evidence>
<evidence type="ECO:0000256" key="2">
    <source>
        <dbReference type="ARBA" id="ARBA00022692"/>
    </source>
</evidence>
<keyword evidence="2 7" id="KW-0812">Transmembrane</keyword>
<comment type="subcellular location">
    <subcellularLocation>
        <location evidence="1">Membrane</location>
        <topology evidence="1">Single-pass type I membrane protein</topology>
    </subcellularLocation>
</comment>
<keyword evidence="9" id="KW-1185">Reference proteome</keyword>
<gene>
    <name evidence="8" type="ORF">B4U80_09952</name>
</gene>
<feature type="transmembrane region" description="Helical" evidence="7">
    <location>
        <begin position="278"/>
        <end position="300"/>
    </location>
</feature>
<dbReference type="Pfam" id="PF10222">
    <property type="entry name" value="DUF2152"/>
    <property type="match status" value="1"/>
</dbReference>
<dbReference type="AlphaFoldDB" id="A0A443S5H4"/>
<proteinExistence type="predicted"/>
<protein>
    <submittedName>
        <fullName evidence="8">Uncharacterized protein</fullName>
    </submittedName>
</protein>
<keyword evidence="6" id="KW-0325">Glycoprotein</keyword>
<evidence type="ECO:0000256" key="5">
    <source>
        <dbReference type="ARBA" id="ARBA00023136"/>
    </source>
</evidence>
<dbReference type="EMBL" id="NCKV01007926">
    <property type="protein sequence ID" value="RWS22779.1"/>
    <property type="molecule type" value="Genomic_DNA"/>
</dbReference>